<dbReference type="AlphaFoldDB" id="A0A7K1UN93"/>
<evidence type="ECO:0000313" key="2">
    <source>
        <dbReference type="EMBL" id="MVU75806.1"/>
    </source>
</evidence>
<keyword evidence="1" id="KW-1133">Transmembrane helix</keyword>
<gene>
    <name evidence="2" type="ORF">GPX89_00930</name>
</gene>
<dbReference type="Proteomes" id="UP000466794">
    <property type="component" value="Unassembled WGS sequence"/>
</dbReference>
<dbReference type="Gene3D" id="3.40.50.720">
    <property type="entry name" value="NAD(P)-binding Rossmann-like Domain"/>
    <property type="match status" value="1"/>
</dbReference>
<comment type="caution">
    <text evidence="2">The sequence shown here is derived from an EMBL/GenBank/DDBJ whole genome shotgun (WGS) entry which is preliminary data.</text>
</comment>
<keyword evidence="1" id="KW-0812">Transmembrane</keyword>
<sequence length="57" mass="6072">MIDVGFRWSDDRFQNAEADGQGGLSMNVTVFGAGGIGLYFAAMLARAGQRSRDSRSG</sequence>
<keyword evidence="1" id="KW-0472">Membrane</keyword>
<protein>
    <submittedName>
        <fullName evidence="2">Uncharacterized protein</fullName>
    </submittedName>
</protein>
<reference evidence="2 3" key="1">
    <citation type="submission" date="2019-12" db="EMBL/GenBank/DDBJ databases">
        <title>Nocardia sp. nov. ET3-3 isolated from soil.</title>
        <authorList>
            <person name="Kanchanasin P."/>
            <person name="Tanasupawat S."/>
            <person name="Yuki M."/>
            <person name="Kudo T."/>
        </authorList>
    </citation>
    <scope>NUCLEOTIDE SEQUENCE [LARGE SCALE GENOMIC DNA]</scope>
    <source>
        <strain evidence="2 3">ET3-3</strain>
    </source>
</reference>
<evidence type="ECO:0000256" key="1">
    <source>
        <dbReference type="SAM" id="Phobius"/>
    </source>
</evidence>
<evidence type="ECO:0000313" key="3">
    <source>
        <dbReference type="Proteomes" id="UP000466794"/>
    </source>
</evidence>
<dbReference type="EMBL" id="WRPP01000001">
    <property type="protein sequence ID" value="MVU75806.1"/>
    <property type="molecule type" value="Genomic_DNA"/>
</dbReference>
<name>A0A7K1UN93_9NOCA</name>
<accession>A0A7K1UN93</accession>
<keyword evidence="3" id="KW-1185">Reference proteome</keyword>
<proteinExistence type="predicted"/>
<feature type="transmembrane region" description="Helical" evidence="1">
    <location>
        <begin position="24"/>
        <end position="45"/>
    </location>
</feature>
<organism evidence="2 3">
    <name type="scientific">Nocardia terrae</name>
    <dbReference type="NCBI Taxonomy" id="2675851"/>
    <lineage>
        <taxon>Bacteria</taxon>
        <taxon>Bacillati</taxon>
        <taxon>Actinomycetota</taxon>
        <taxon>Actinomycetes</taxon>
        <taxon>Mycobacteriales</taxon>
        <taxon>Nocardiaceae</taxon>
        <taxon>Nocardia</taxon>
    </lineage>
</organism>